<protein>
    <recommendedName>
        <fullName evidence="2">DED domain-containing protein</fullName>
    </recommendedName>
</protein>
<accession>A0ABN8N3Y1</accession>
<reference evidence="3 4" key="1">
    <citation type="submission" date="2022-05" db="EMBL/GenBank/DDBJ databases">
        <authorList>
            <consortium name="Genoscope - CEA"/>
            <person name="William W."/>
        </authorList>
    </citation>
    <scope>NUCLEOTIDE SEQUENCE [LARGE SCALE GENOMIC DNA]</scope>
</reference>
<comment type="caution">
    <text evidence="3">The sequence shown here is derived from an EMBL/GenBank/DDBJ whole genome shotgun (WGS) entry which is preliminary data.</text>
</comment>
<dbReference type="SMART" id="SM00031">
    <property type="entry name" value="DED"/>
    <property type="match status" value="1"/>
</dbReference>
<keyword evidence="1" id="KW-0053">Apoptosis</keyword>
<evidence type="ECO:0000256" key="1">
    <source>
        <dbReference type="ARBA" id="ARBA00022703"/>
    </source>
</evidence>
<feature type="domain" description="DED" evidence="2">
    <location>
        <begin position="162"/>
        <end position="236"/>
    </location>
</feature>
<dbReference type="EMBL" id="CALNXK010000010">
    <property type="protein sequence ID" value="CAH3042475.1"/>
    <property type="molecule type" value="Genomic_DNA"/>
</dbReference>
<keyword evidence="4" id="KW-1185">Reference proteome</keyword>
<dbReference type="SUPFAM" id="SSF47986">
    <property type="entry name" value="DEATH domain"/>
    <property type="match status" value="1"/>
</dbReference>
<dbReference type="Pfam" id="PF01335">
    <property type="entry name" value="DED"/>
    <property type="match status" value="1"/>
</dbReference>
<dbReference type="InterPro" id="IPR001875">
    <property type="entry name" value="DED_dom"/>
</dbReference>
<organism evidence="3 4">
    <name type="scientific">Porites lobata</name>
    <dbReference type="NCBI Taxonomy" id="104759"/>
    <lineage>
        <taxon>Eukaryota</taxon>
        <taxon>Metazoa</taxon>
        <taxon>Cnidaria</taxon>
        <taxon>Anthozoa</taxon>
        <taxon>Hexacorallia</taxon>
        <taxon>Scleractinia</taxon>
        <taxon>Fungiina</taxon>
        <taxon>Poritidae</taxon>
        <taxon>Porites</taxon>
    </lineage>
</organism>
<dbReference type="PANTHER" id="PTHR48169">
    <property type="entry name" value="DED DOMAIN-CONTAINING PROTEIN"/>
    <property type="match status" value="1"/>
</dbReference>
<dbReference type="PANTHER" id="PTHR48169:SF7">
    <property type="entry name" value="CASPASE 10"/>
    <property type="match status" value="1"/>
</dbReference>
<evidence type="ECO:0000313" key="4">
    <source>
        <dbReference type="Proteomes" id="UP001159405"/>
    </source>
</evidence>
<evidence type="ECO:0000313" key="3">
    <source>
        <dbReference type="EMBL" id="CAH3042475.1"/>
    </source>
</evidence>
<name>A0ABN8N3Y1_9CNID</name>
<dbReference type="Gene3D" id="1.10.533.10">
    <property type="entry name" value="Death Domain, Fas"/>
    <property type="match status" value="1"/>
</dbReference>
<dbReference type="Proteomes" id="UP001159405">
    <property type="component" value="Unassembled WGS sequence"/>
</dbReference>
<gene>
    <name evidence="3" type="ORF">PLOB_00000948</name>
</gene>
<sequence length="372" mass="43337">MQERSKESANQAVVLLLIQWRRSLDICSVITREVFQDGFDVSERVRSLLGESREDIKNLMLVFKDNCDQELSDPWSKLTLLIVISGEIFAVALANEEHHQKQEVMKLLYTLAEDLCSRITKLPKGSWVTLEGDYLFLVEKKNEQKKAKNKCCGIVGKKVNRAYQYVLLQISKDLDREHTKRFRRLCTEHISKTNTEILSIFRCLEHEGLLSWEDFNYLKDLMCKIRRMDIVKKVTEFEIKRDLKILLDYYARKRQGQDLSCCSQNVRRVAGYLTRLTDKVRDRVDVTNIISSVKSSKDIRNVLGEFEEEMYCGKQKFSWDEFMMLVVIAGELLAIALASETRSHFAMELCSTAADELCPRLMELKGNWVRFS</sequence>
<evidence type="ECO:0000259" key="2">
    <source>
        <dbReference type="PROSITE" id="PS50168"/>
    </source>
</evidence>
<proteinExistence type="predicted"/>
<dbReference type="InterPro" id="IPR011029">
    <property type="entry name" value="DEATH-like_dom_sf"/>
</dbReference>
<dbReference type="PROSITE" id="PS50168">
    <property type="entry name" value="DED"/>
    <property type="match status" value="1"/>
</dbReference>